<dbReference type="GO" id="GO:0009244">
    <property type="term" value="P:lipopolysaccharide core region biosynthetic process"/>
    <property type="evidence" value="ECO:0007669"/>
    <property type="project" value="TreeGrafter"/>
</dbReference>
<dbReference type="Proteomes" id="UP000623509">
    <property type="component" value="Unassembled WGS sequence"/>
</dbReference>
<accession>A0A272EMZ9</accession>
<sequence length="368" mass="40178">MSRTAARLWLLPRLLRALLTPRPPAAAQPTRILVLHHLLLGDTLMLTPLLAKLRTRHPDARICLACPRPFLPLYAARPFGVEALRFDPRDAATLAALQAAGPWDLVLIPAENRYTPLARALGAAHIVGFAGDKPAWKNRLLDEAHPFPQSPATFADFAAGLVDGPPPAPYTPQDWPWAEPAAFQRPAGRYAVLHLGASSPLKFWPAERWRQLAAWLIASGIAPVWSAGAKETALVRAVDSEGRYTSFAGQLDLLQLAHLLRHATLMVCPDTGVTHLARLTGTPTVALFGPGSAVICGAGQYWRYSPFIALSEPIDCRNQHHTFRREADWIQRCGRSHGDGPGQCPHPRCMEALSLASVQQACQQLLAQ</sequence>
<proteinExistence type="predicted"/>
<dbReference type="Pfam" id="PF01075">
    <property type="entry name" value="Glyco_transf_9"/>
    <property type="match status" value="1"/>
</dbReference>
<evidence type="ECO:0000256" key="1">
    <source>
        <dbReference type="ARBA" id="ARBA00022676"/>
    </source>
</evidence>
<dbReference type="RefSeq" id="WP_095525849.1">
    <property type="nucleotide sequence ID" value="NZ_MDUX01000077.1"/>
</dbReference>
<evidence type="ECO:0000313" key="5">
    <source>
        <dbReference type="Proteomes" id="UP000216107"/>
    </source>
</evidence>
<protein>
    <submittedName>
        <fullName evidence="4">Heptosyltransferase</fullName>
    </submittedName>
</protein>
<reference evidence="4 5" key="2">
    <citation type="submission" date="2017-07" db="EMBL/GenBank/DDBJ databases">
        <title>Candidatus Dactylopiibacterium carminicum, a nitrogen-fixing symbiont of the cochineal insect Dactylopius coccus and Dactylopius opuntiae (Hemiptera: Coccoidea: Dactylopiidae).</title>
        <authorList>
            <person name="Vera A."/>
        </authorList>
    </citation>
    <scope>NUCLEOTIDE SEQUENCE [LARGE SCALE GENOMIC DNA]</scope>
    <source>
        <strain evidence="4 5">NFDCM</strain>
    </source>
</reference>
<evidence type="ECO:0000313" key="6">
    <source>
        <dbReference type="Proteomes" id="UP000623509"/>
    </source>
</evidence>
<keyword evidence="2 4" id="KW-0808">Transferase</keyword>
<dbReference type="PANTHER" id="PTHR30160">
    <property type="entry name" value="TETRAACYLDISACCHARIDE 4'-KINASE-RELATED"/>
    <property type="match status" value="1"/>
</dbReference>
<reference evidence="3 6" key="1">
    <citation type="submission" date="2016-08" db="EMBL/GenBank/DDBJ databases">
        <title>Candidatus Dactylopiibacterium carminicum genome sequence.</title>
        <authorList>
            <person name="Ramirez-Puebla S.T."/>
            <person name="Ormeno-Orrillo E."/>
            <person name="Vera-Ponce De Leon A."/>
            <person name="Luis L."/>
            <person name="Sanchez-Flores A."/>
            <person name="Monica R."/>
            <person name="Martinez-Romero E."/>
        </authorList>
    </citation>
    <scope>NUCLEOTIDE SEQUENCE [LARGE SCALE GENOMIC DNA]</scope>
    <source>
        <strain evidence="3">END1</strain>
    </source>
</reference>
<dbReference type="GO" id="GO:0005829">
    <property type="term" value="C:cytosol"/>
    <property type="evidence" value="ECO:0007669"/>
    <property type="project" value="TreeGrafter"/>
</dbReference>
<keyword evidence="6" id="KW-1185">Reference proteome</keyword>
<dbReference type="CDD" id="cd03789">
    <property type="entry name" value="GT9_LPS_heptosyltransferase"/>
    <property type="match status" value="1"/>
</dbReference>
<dbReference type="EMBL" id="NMRN01000080">
    <property type="protein sequence ID" value="PAS91494.1"/>
    <property type="molecule type" value="Genomic_DNA"/>
</dbReference>
<evidence type="ECO:0000256" key="2">
    <source>
        <dbReference type="ARBA" id="ARBA00022679"/>
    </source>
</evidence>
<dbReference type="InterPro" id="IPR051199">
    <property type="entry name" value="LPS_LOS_Heptosyltrfase"/>
</dbReference>
<gene>
    <name evidence="3" type="ORF">BGI27_16100</name>
    <name evidence="4" type="ORF">CGU29_16140</name>
</gene>
<dbReference type="SUPFAM" id="SSF53756">
    <property type="entry name" value="UDP-Glycosyltransferase/glycogen phosphorylase"/>
    <property type="match status" value="1"/>
</dbReference>
<dbReference type="InterPro" id="IPR002201">
    <property type="entry name" value="Glyco_trans_9"/>
</dbReference>
<dbReference type="AlphaFoldDB" id="A0A272EMZ9"/>
<comment type="caution">
    <text evidence="4">The sequence shown here is derived from an EMBL/GenBank/DDBJ whole genome shotgun (WGS) entry which is preliminary data.</text>
</comment>
<dbReference type="PANTHER" id="PTHR30160:SF1">
    <property type="entry name" value="LIPOPOLYSACCHARIDE 1,2-N-ACETYLGLUCOSAMINETRANSFERASE-RELATED"/>
    <property type="match status" value="1"/>
</dbReference>
<dbReference type="EMBL" id="MDUX01000077">
    <property type="protein sequence ID" value="KAF7597917.1"/>
    <property type="molecule type" value="Genomic_DNA"/>
</dbReference>
<evidence type="ECO:0000313" key="3">
    <source>
        <dbReference type="EMBL" id="KAF7597917.1"/>
    </source>
</evidence>
<organism evidence="4 5">
    <name type="scientific">Candidatus Dactylopiibacterium carminicum</name>
    <dbReference type="NCBI Taxonomy" id="857335"/>
    <lineage>
        <taxon>Bacteria</taxon>
        <taxon>Pseudomonadati</taxon>
        <taxon>Pseudomonadota</taxon>
        <taxon>Betaproteobacteria</taxon>
        <taxon>Rhodocyclales</taxon>
        <taxon>Rhodocyclaceae</taxon>
        <taxon>Candidatus Dactylopiibacterium</taxon>
    </lineage>
</organism>
<evidence type="ECO:0000313" key="4">
    <source>
        <dbReference type="EMBL" id="PAS91494.1"/>
    </source>
</evidence>
<dbReference type="Gene3D" id="3.40.50.2000">
    <property type="entry name" value="Glycogen Phosphorylase B"/>
    <property type="match status" value="2"/>
</dbReference>
<name>A0A272EMZ9_9RHOO</name>
<dbReference type="GO" id="GO:0008713">
    <property type="term" value="F:ADP-heptose-lipopolysaccharide heptosyltransferase activity"/>
    <property type="evidence" value="ECO:0007669"/>
    <property type="project" value="TreeGrafter"/>
</dbReference>
<dbReference type="OrthoDB" id="9781892at2"/>
<dbReference type="Proteomes" id="UP000216107">
    <property type="component" value="Unassembled WGS sequence"/>
</dbReference>
<keyword evidence="1" id="KW-0328">Glycosyltransferase</keyword>